<feature type="compositionally biased region" description="Polar residues" evidence="1">
    <location>
        <begin position="1"/>
        <end position="12"/>
    </location>
</feature>
<evidence type="ECO:0000256" key="2">
    <source>
        <dbReference type="SAM" id="Phobius"/>
    </source>
</evidence>
<dbReference type="EMBL" id="AP022605">
    <property type="protein sequence ID" value="BBZ09632.1"/>
    <property type="molecule type" value="Genomic_DNA"/>
</dbReference>
<accession>A0A1X1SZ21</accession>
<evidence type="ECO:0000313" key="6">
    <source>
        <dbReference type="Proteomes" id="UP000193564"/>
    </source>
</evidence>
<dbReference type="InterPro" id="IPR012551">
    <property type="entry name" value="DUF1707_SHOCT-like"/>
</dbReference>
<dbReference type="KEGG" id="mdr:MDOR_38010"/>
<sequence>MAVSSSGRQTAGTRAKDSDRNDTCQVLDTALSEGQLSMAEHGARVKAATHAATLGDLQALVSDLQTGNAPVQLPDLGKPKTPRRVWSSTGWGLKAAMAVALVVLGMCIGWGLYGNTSSPLNFQSDPGANSDGIEPAVLTPPRQLQSLNGLSGLFEQMRRRFGSTMGYELDIHSDHASLDRPDPTDHRRRQNYDYRGGWGDPWGSPSTLTSDDRLVDLARFDYEKTLAVLRGAPDTLGMSRADITDTWVRIGPSADPATPDIVNVEIIANSDFGTGRIELYPDGATKAIWSPRS</sequence>
<evidence type="ECO:0000313" key="4">
    <source>
        <dbReference type="EMBL" id="BBZ09632.1"/>
    </source>
</evidence>
<dbReference type="EMBL" id="LQOS01000054">
    <property type="protein sequence ID" value="ORV36975.1"/>
    <property type="molecule type" value="Genomic_DNA"/>
</dbReference>
<dbReference type="Proteomes" id="UP000467201">
    <property type="component" value="Chromosome"/>
</dbReference>
<dbReference type="STRING" id="126673.AWC01_16835"/>
<dbReference type="Pfam" id="PF08044">
    <property type="entry name" value="DUF1707"/>
    <property type="match status" value="1"/>
</dbReference>
<evidence type="ECO:0000259" key="3">
    <source>
        <dbReference type="Pfam" id="PF08044"/>
    </source>
</evidence>
<feature type="domain" description="DUF1707" evidence="3">
    <location>
        <begin position="13"/>
        <end position="65"/>
    </location>
</feature>
<name>A0A1X1SZ21_9MYCO</name>
<proteinExistence type="predicted"/>
<dbReference type="OrthoDB" id="4753163at2"/>
<reference evidence="4 7" key="2">
    <citation type="journal article" date="2019" name="Emerg. Microbes Infect.">
        <title>Comprehensive subspecies identification of 175 nontuberculous mycobacteria species based on 7547 genomic profiles.</title>
        <authorList>
            <person name="Matsumoto Y."/>
            <person name="Kinjo T."/>
            <person name="Motooka D."/>
            <person name="Nabeya D."/>
            <person name="Jung N."/>
            <person name="Uechi K."/>
            <person name="Horii T."/>
            <person name="Iida T."/>
            <person name="Fujita J."/>
            <person name="Nakamura S."/>
        </authorList>
    </citation>
    <scope>NUCLEOTIDE SEQUENCE [LARGE SCALE GENOMIC DNA]</scope>
    <source>
        <strain evidence="4 7">JCM 12405</strain>
    </source>
</reference>
<keyword evidence="2" id="KW-1133">Transmembrane helix</keyword>
<evidence type="ECO:0000313" key="7">
    <source>
        <dbReference type="Proteomes" id="UP000467201"/>
    </source>
</evidence>
<feature type="transmembrane region" description="Helical" evidence="2">
    <location>
        <begin position="91"/>
        <end position="113"/>
    </location>
</feature>
<reference evidence="4" key="3">
    <citation type="submission" date="2020-02" db="EMBL/GenBank/DDBJ databases">
        <authorList>
            <person name="Matsumoto Y."/>
            <person name="Motooka D."/>
            <person name="Nakamura S."/>
        </authorList>
    </citation>
    <scope>NUCLEOTIDE SEQUENCE</scope>
    <source>
        <strain evidence="4">JCM 12405</strain>
    </source>
</reference>
<keyword evidence="6" id="KW-1185">Reference proteome</keyword>
<evidence type="ECO:0000256" key="1">
    <source>
        <dbReference type="SAM" id="MobiDB-lite"/>
    </source>
</evidence>
<gene>
    <name evidence="5" type="ORF">AWC01_16835</name>
    <name evidence="4" type="ORF">MDOR_38010</name>
</gene>
<dbReference type="Proteomes" id="UP000193564">
    <property type="component" value="Unassembled WGS sequence"/>
</dbReference>
<dbReference type="RefSeq" id="WP_085192488.1">
    <property type="nucleotide sequence ID" value="NZ_AP022605.1"/>
</dbReference>
<dbReference type="PANTHER" id="PTHR40763:SF4">
    <property type="entry name" value="DUF1707 DOMAIN-CONTAINING PROTEIN"/>
    <property type="match status" value="1"/>
</dbReference>
<feature type="region of interest" description="Disordered" evidence="1">
    <location>
        <begin position="1"/>
        <end position="22"/>
    </location>
</feature>
<reference evidence="5 6" key="1">
    <citation type="submission" date="2016-01" db="EMBL/GenBank/DDBJ databases">
        <title>The new phylogeny of the genus Mycobacterium.</title>
        <authorList>
            <person name="Tarcisio F."/>
            <person name="Conor M."/>
            <person name="Antonella G."/>
            <person name="Elisabetta G."/>
            <person name="Giulia F.S."/>
            <person name="Sara T."/>
            <person name="Anna F."/>
            <person name="Clotilde B."/>
            <person name="Roberto B."/>
            <person name="Veronica D.S."/>
            <person name="Fabio R."/>
            <person name="Monica P."/>
            <person name="Olivier J."/>
            <person name="Enrico T."/>
            <person name="Nicola S."/>
        </authorList>
    </citation>
    <scope>NUCLEOTIDE SEQUENCE [LARGE SCALE GENOMIC DNA]</scope>
    <source>
        <strain evidence="5 6">DSM 44339</strain>
    </source>
</reference>
<keyword evidence="2" id="KW-0812">Transmembrane</keyword>
<evidence type="ECO:0000313" key="5">
    <source>
        <dbReference type="EMBL" id="ORV36975.1"/>
    </source>
</evidence>
<keyword evidence="2" id="KW-0472">Membrane</keyword>
<organism evidence="5 6">
    <name type="scientific">Mycolicibacterium doricum</name>
    <dbReference type="NCBI Taxonomy" id="126673"/>
    <lineage>
        <taxon>Bacteria</taxon>
        <taxon>Bacillati</taxon>
        <taxon>Actinomycetota</taxon>
        <taxon>Actinomycetes</taxon>
        <taxon>Mycobacteriales</taxon>
        <taxon>Mycobacteriaceae</taxon>
        <taxon>Mycolicibacterium</taxon>
    </lineage>
</organism>
<dbReference type="PANTHER" id="PTHR40763">
    <property type="entry name" value="MEMBRANE PROTEIN-RELATED"/>
    <property type="match status" value="1"/>
</dbReference>
<protein>
    <recommendedName>
        <fullName evidence="3">DUF1707 domain-containing protein</fullName>
    </recommendedName>
</protein>
<dbReference type="AlphaFoldDB" id="A0A1X1SZ21"/>